<gene>
    <name evidence="1" type="ORF">V8G54_007678</name>
</gene>
<dbReference type="AlphaFoldDB" id="A0AAQ3S963"/>
<proteinExistence type="predicted"/>
<dbReference type="EMBL" id="CP144699">
    <property type="protein sequence ID" value="WVZ20356.1"/>
    <property type="molecule type" value="Genomic_DNA"/>
</dbReference>
<name>A0AAQ3S963_VIGMU</name>
<reference evidence="1 2" key="1">
    <citation type="journal article" date="2023" name="Life. Sci Alliance">
        <title>Evolutionary insights into 3D genome organization and epigenetic landscape of Vigna mungo.</title>
        <authorList>
            <person name="Junaid A."/>
            <person name="Singh B."/>
            <person name="Bhatia S."/>
        </authorList>
    </citation>
    <scope>NUCLEOTIDE SEQUENCE [LARGE SCALE GENOMIC DNA]</scope>
    <source>
        <strain evidence="1">Urdbean</strain>
    </source>
</reference>
<sequence length="163" mass="17575">MLPLEHITIGTVKCFIPRIGVNSGPNMLLRNQIRIGRKGITLPGASGAGKSQRNPFVLANCGVNANTPNQVHQTVGRKAKYCSGPVYGPSQTLFLSGLFKENVLLSVVKIWRVQSREILREGGLVGLDLAYGFERSEVVFGACLKGHVTKIGSIRDNGAQHVP</sequence>
<evidence type="ECO:0000313" key="2">
    <source>
        <dbReference type="Proteomes" id="UP001374535"/>
    </source>
</evidence>
<organism evidence="1 2">
    <name type="scientific">Vigna mungo</name>
    <name type="common">Black gram</name>
    <name type="synonym">Phaseolus mungo</name>
    <dbReference type="NCBI Taxonomy" id="3915"/>
    <lineage>
        <taxon>Eukaryota</taxon>
        <taxon>Viridiplantae</taxon>
        <taxon>Streptophyta</taxon>
        <taxon>Embryophyta</taxon>
        <taxon>Tracheophyta</taxon>
        <taxon>Spermatophyta</taxon>
        <taxon>Magnoliopsida</taxon>
        <taxon>eudicotyledons</taxon>
        <taxon>Gunneridae</taxon>
        <taxon>Pentapetalae</taxon>
        <taxon>rosids</taxon>
        <taxon>fabids</taxon>
        <taxon>Fabales</taxon>
        <taxon>Fabaceae</taxon>
        <taxon>Papilionoideae</taxon>
        <taxon>50 kb inversion clade</taxon>
        <taxon>NPAAA clade</taxon>
        <taxon>indigoferoid/millettioid clade</taxon>
        <taxon>Phaseoleae</taxon>
        <taxon>Vigna</taxon>
    </lineage>
</organism>
<protein>
    <submittedName>
        <fullName evidence="1">Uncharacterized protein</fullName>
    </submittedName>
</protein>
<evidence type="ECO:0000313" key="1">
    <source>
        <dbReference type="EMBL" id="WVZ20356.1"/>
    </source>
</evidence>
<accession>A0AAQ3S963</accession>
<keyword evidence="2" id="KW-1185">Reference proteome</keyword>
<dbReference type="Proteomes" id="UP001374535">
    <property type="component" value="Chromosome 2"/>
</dbReference>